<accession>A0AAE0BWS1</accession>
<feature type="non-terminal residue" evidence="1">
    <location>
        <position position="1"/>
    </location>
</feature>
<protein>
    <submittedName>
        <fullName evidence="1">Uncharacterized protein</fullName>
    </submittedName>
</protein>
<name>A0AAE0BWS1_9CHLO</name>
<reference evidence="1 2" key="1">
    <citation type="journal article" date="2015" name="Genome Biol. Evol.">
        <title>Comparative Genomics of a Bacterivorous Green Alga Reveals Evolutionary Causalities and Consequences of Phago-Mixotrophic Mode of Nutrition.</title>
        <authorList>
            <person name="Burns J.A."/>
            <person name="Paasch A."/>
            <person name="Narechania A."/>
            <person name="Kim E."/>
        </authorList>
    </citation>
    <scope>NUCLEOTIDE SEQUENCE [LARGE SCALE GENOMIC DNA]</scope>
    <source>
        <strain evidence="1 2">PLY_AMNH</strain>
    </source>
</reference>
<evidence type="ECO:0000313" key="2">
    <source>
        <dbReference type="Proteomes" id="UP001190700"/>
    </source>
</evidence>
<proteinExistence type="predicted"/>
<dbReference type="Proteomes" id="UP001190700">
    <property type="component" value="Unassembled WGS sequence"/>
</dbReference>
<organism evidence="1 2">
    <name type="scientific">Cymbomonas tetramitiformis</name>
    <dbReference type="NCBI Taxonomy" id="36881"/>
    <lineage>
        <taxon>Eukaryota</taxon>
        <taxon>Viridiplantae</taxon>
        <taxon>Chlorophyta</taxon>
        <taxon>Pyramimonadophyceae</taxon>
        <taxon>Pyramimonadales</taxon>
        <taxon>Pyramimonadaceae</taxon>
        <taxon>Cymbomonas</taxon>
    </lineage>
</organism>
<keyword evidence="2" id="KW-1185">Reference proteome</keyword>
<dbReference type="AlphaFoldDB" id="A0AAE0BWS1"/>
<gene>
    <name evidence="1" type="ORF">CYMTET_47118</name>
</gene>
<dbReference type="EMBL" id="LGRX02033063">
    <property type="protein sequence ID" value="KAK3243215.1"/>
    <property type="molecule type" value="Genomic_DNA"/>
</dbReference>
<evidence type="ECO:0000313" key="1">
    <source>
        <dbReference type="EMBL" id="KAK3243215.1"/>
    </source>
</evidence>
<sequence>EAQLLEKQAELESKRLALITSMQKREKVEADIKAYKISAKAKAERESVNQETLVQAIMDGLGKPLQGSKIVNINSNAANNNGNESQGSAFFPQIAALREILGQTDELTTRNFSMPSSRVQHSSVPRRLSLIE</sequence>
<comment type="caution">
    <text evidence="1">The sequence shown here is derived from an EMBL/GenBank/DDBJ whole genome shotgun (WGS) entry which is preliminary data.</text>
</comment>